<organism evidence="1">
    <name type="scientific">Anguilla anguilla</name>
    <name type="common">European freshwater eel</name>
    <name type="synonym">Muraena anguilla</name>
    <dbReference type="NCBI Taxonomy" id="7936"/>
    <lineage>
        <taxon>Eukaryota</taxon>
        <taxon>Metazoa</taxon>
        <taxon>Chordata</taxon>
        <taxon>Craniata</taxon>
        <taxon>Vertebrata</taxon>
        <taxon>Euteleostomi</taxon>
        <taxon>Actinopterygii</taxon>
        <taxon>Neopterygii</taxon>
        <taxon>Teleostei</taxon>
        <taxon>Anguilliformes</taxon>
        <taxon>Anguillidae</taxon>
        <taxon>Anguilla</taxon>
    </lineage>
</organism>
<accession>A0A0E9X5N9</accession>
<dbReference type="AlphaFoldDB" id="A0A0E9X5N9"/>
<reference evidence="1" key="2">
    <citation type="journal article" date="2015" name="Fish Shellfish Immunol.">
        <title>Early steps in the European eel (Anguilla anguilla)-Vibrio vulnificus interaction in the gills: Role of the RtxA13 toxin.</title>
        <authorList>
            <person name="Callol A."/>
            <person name="Pajuelo D."/>
            <person name="Ebbesson L."/>
            <person name="Teles M."/>
            <person name="MacKenzie S."/>
            <person name="Amaro C."/>
        </authorList>
    </citation>
    <scope>NUCLEOTIDE SEQUENCE</scope>
</reference>
<reference evidence="1" key="1">
    <citation type="submission" date="2014-11" db="EMBL/GenBank/DDBJ databases">
        <authorList>
            <person name="Amaro Gonzalez C."/>
        </authorList>
    </citation>
    <scope>NUCLEOTIDE SEQUENCE</scope>
</reference>
<proteinExistence type="predicted"/>
<dbReference type="EMBL" id="GBXM01010668">
    <property type="protein sequence ID" value="JAH97909.1"/>
    <property type="molecule type" value="Transcribed_RNA"/>
</dbReference>
<name>A0A0E9X5N9_ANGAN</name>
<sequence length="67" mass="7763">MSKPSWWTGSLVCPLRLYCKYLGCEVYLDSFNSSFNDSGQYLEILQSCDFKKRELAKCPENKVSVQQ</sequence>
<protein>
    <submittedName>
        <fullName evidence="1">Uncharacterized protein</fullName>
    </submittedName>
</protein>
<evidence type="ECO:0000313" key="1">
    <source>
        <dbReference type="EMBL" id="JAH97909.1"/>
    </source>
</evidence>